<feature type="non-terminal residue" evidence="1">
    <location>
        <position position="1"/>
    </location>
</feature>
<protein>
    <submittedName>
        <fullName evidence="1">Uncharacterized protein</fullName>
    </submittedName>
</protein>
<dbReference type="Proteomes" id="UP001168575">
    <property type="component" value="Unassembled WGS sequence"/>
</dbReference>
<comment type="caution">
    <text evidence="1">The sequence shown here is derived from an EMBL/GenBank/DDBJ whole genome shotgun (WGS) entry which is preliminary data.</text>
</comment>
<name>A0AA43UAL1_9ACTN</name>
<reference evidence="1" key="1">
    <citation type="submission" date="2023-07" db="EMBL/GenBank/DDBJ databases">
        <title>Between Cages and Wild: Unraveling the Impact of Captivity on Animal Microbiomes and Antimicrobial Resistance.</title>
        <authorList>
            <person name="Schmartz G.P."/>
            <person name="Rehner J."/>
            <person name="Schuff M.J."/>
            <person name="Becker S.L."/>
            <person name="Kravczyk M."/>
            <person name="Gurevich A."/>
            <person name="Francke R."/>
            <person name="Mueller R."/>
            <person name="Keller V."/>
            <person name="Keller A."/>
        </authorList>
    </citation>
    <scope>NUCLEOTIDE SEQUENCE</scope>
    <source>
        <strain evidence="1">S12M_St_49</strain>
    </source>
</reference>
<sequence>LREFGKRCTSIISTANKKLYMSNCGFFNFFNFSEHFFHNQSSIMFLEGLGVYGKRGLNASNLWTHGHSYVAHL</sequence>
<dbReference type="AlphaFoldDB" id="A0AA43UAL1"/>
<evidence type="ECO:0000313" key="1">
    <source>
        <dbReference type="EMBL" id="MDO4842591.1"/>
    </source>
</evidence>
<evidence type="ECO:0000313" key="2">
    <source>
        <dbReference type="Proteomes" id="UP001168575"/>
    </source>
</evidence>
<accession>A0AA43UAL1</accession>
<keyword evidence="2" id="KW-1185">Reference proteome</keyword>
<gene>
    <name evidence="1" type="ORF">Q3982_07965</name>
</gene>
<proteinExistence type="predicted"/>
<organism evidence="1 2">
    <name type="scientific">Phoenicibacter congonensis</name>
    <dbReference type="NCBI Taxonomy" id="1944646"/>
    <lineage>
        <taxon>Bacteria</taxon>
        <taxon>Bacillati</taxon>
        <taxon>Actinomycetota</taxon>
        <taxon>Coriobacteriia</taxon>
        <taxon>Eggerthellales</taxon>
        <taxon>Eggerthellaceae</taxon>
        <taxon>Phoenicibacter</taxon>
    </lineage>
</organism>
<dbReference type="EMBL" id="JAUMVS010000228">
    <property type="protein sequence ID" value="MDO4842591.1"/>
    <property type="molecule type" value="Genomic_DNA"/>
</dbReference>